<gene>
    <name evidence="1" type="ORF">ElyMa_004489300</name>
</gene>
<proteinExistence type="predicted"/>
<organism evidence="1 2">
    <name type="scientific">Elysia marginata</name>
    <dbReference type="NCBI Taxonomy" id="1093978"/>
    <lineage>
        <taxon>Eukaryota</taxon>
        <taxon>Metazoa</taxon>
        <taxon>Spiralia</taxon>
        <taxon>Lophotrochozoa</taxon>
        <taxon>Mollusca</taxon>
        <taxon>Gastropoda</taxon>
        <taxon>Heterobranchia</taxon>
        <taxon>Euthyneura</taxon>
        <taxon>Panpulmonata</taxon>
        <taxon>Sacoglossa</taxon>
        <taxon>Placobranchoidea</taxon>
        <taxon>Plakobranchidae</taxon>
        <taxon>Elysia</taxon>
    </lineage>
</organism>
<name>A0AAV4HLC0_9GAST</name>
<accession>A0AAV4HLC0</accession>
<reference evidence="1 2" key="1">
    <citation type="journal article" date="2021" name="Elife">
        <title>Chloroplast acquisition without the gene transfer in kleptoplastic sea slugs, Plakobranchus ocellatus.</title>
        <authorList>
            <person name="Maeda T."/>
            <person name="Takahashi S."/>
            <person name="Yoshida T."/>
            <person name="Shimamura S."/>
            <person name="Takaki Y."/>
            <person name="Nagai Y."/>
            <person name="Toyoda A."/>
            <person name="Suzuki Y."/>
            <person name="Arimoto A."/>
            <person name="Ishii H."/>
            <person name="Satoh N."/>
            <person name="Nishiyama T."/>
            <person name="Hasebe M."/>
            <person name="Maruyama T."/>
            <person name="Minagawa J."/>
            <person name="Obokata J."/>
            <person name="Shigenobu S."/>
        </authorList>
    </citation>
    <scope>NUCLEOTIDE SEQUENCE [LARGE SCALE GENOMIC DNA]</scope>
</reference>
<keyword evidence="2" id="KW-1185">Reference proteome</keyword>
<dbReference type="SUPFAM" id="SSF56219">
    <property type="entry name" value="DNase I-like"/>
    <property type="match status" value="1"/>
</dbReference>
<dbReference type="AlphaFoldDB" id="A0AAV4HLC0"/>
<dbReference type="Gene3D" id="3.60.10.10">
    <property type="entry name" value="Endonuclease/exonuclease/phosphatase"/>
    <property type="match status" value="1"/>
</dbReference>
<protein>
    <submittedName>
        <fullName evidence="1">Craniofacial development protein 2</fullName>
    </submittedName>
</protein>
<dbReference type="Proteomes" id="UP000762676">
    <property type="component" value="Unassembled WGS sequence"/>
</dbReference>
<dbReference type="CDD" id="cd09076">
    <property type="entry name" value="L1-EN"/>
    <property type="match status" value="1"/>
</dbReference>
<dbReference type="InterPro" id="IPR036691">
    <property type="entry name" value="Endo/exonu/phosph_ase_sf"/>
</dbReference>
<sequence length="164" mass="18661">MKLLMLRKISRLGSWNVRTLYQTGKLKEVARDFNACKLDILEIRETRWTGNGRATLDTGETMLCSDEEDANYTEGVGLILSRQPTRFLLGWQPEGPSIVSAMFKTNKKKINLRVINCYAPTIEKGEDVKERLYARRQGVQENSKSKDITILMGDFNAQIGNDNT</sequence>
<evidence type="ECO:0000313" key="2">
    <source>
        <dbReference type="Proteomes" id="UP000762676"/>
    </source>
</evidence>
<comment type="caution">
    <text evidence="1">The sequence shown here is derived from an EMBL/GenBank/DDBJ whole genome shotgun (WGS) entry which is preliminary data.</text>
</comment>
<evidence type="ECO:0000313" key="1">
    <source>
        <dbReference type="EMBL" id="GFR97951.1"/>
    </source>
</evidence>
<dbReference type="EMBL" id="BMAT01009076">
    <property type="protein sequence ID" value="GFR97951.1"/>
    <property type="molecule type" value="Genomic_DNA"/>
</dbReference>